<dbReference type="Proteomes" id="UP000197619">
    <property type="component" value="Unassembled WGS sequence"/>
</dbReference>
<organism evidence="2 3">
    <name type="scientific">Lonchura striata</name>
    <name type="common">white-rumped munia</name>
    <dbReference type="NCBI Taxonomy" id="40157"/>
    <lineage>
        <taxon>Eukaryota</taxon>
        <taxon>Metazoa</taxon>
        <taxon>Chordata</taxon>
        <taxon>Craniata</taxon>
        <taxon>Vertebrata</taxon>
        <taxon>Euteleostomi</taxon>
        <taxon>Archelosauria</taxon>
        <taxon>Archosauria</taxon>
        <taxon>Dinosauria</taxon>
        <taxon>Saurischia</taxon>
        <taxon>Theropoda</taxon>
        <taxon>Coelurosauria</taxon>
        <taxon>Aves</taxon>
        <taxon>Neognathae</taxon>
        <taxon>Neoaves</taxon>
        <taxon>Telluraves</taxon>
        <taxon>Australaves</taxon>
        <taxon>Passeriformes</taxon>
        <taxon>Passeroidea</taxon>
        <taxon>Estrildidae</taxon>
        <taxon>Estrildinae</taxon>
        <taxon>Lonchura</taxon>
    </lineage>
</organism>
<name>A0A218VD29_9PASE</name>
<protein>
    <submittedName>
        <fullName evidence="2">Uncharacterized protein</fullName>
    </submittedName>
</protein>
<feature type="region of interest" description="Disordered" evidence="1">
    <location>
        <begin position="45"/>
        <end position="70"/>
    </location>
</feature>
<accession>A0A218VD29</accession>
<sequence>MQIISTEEEDPFGVTPLHVSDHHSETLALGLSSSDRSLPLREELEGTATTAGRTLPRGSSSCSRRSGTLCGTPRSCSWLRLLCKEKSD</sequence>
<evidence type="ECO:0000313" key="2">
    <source>
        <dbReference type="EMBL" id="OWK63748.1"/>
    </source>
</evidence>
<feature type="compositionally biased region" description="Low complexity" evidence="1">
    <location>
        <begin position="57"/>
        <end position="67"/>
    </location>
</feature>
<reference evidence="2 3" key="1">
    <citation type="submission" date="2017-05" db="EMBL/GenBank/DDBJ databases">
        <title>Genome of assembly of the Bengalese finch, Lonchura striata domestica.</title>
        <authorList>
            <person name="Colquitt B.M."/>
            <person name="Brainard M.S."/>
        </authorList>
    </citation>
    <scope>NUCLEOTIDE SEQUENCE [LARGE SCALE GENOMIC DNA]</scope>
    <source>
        <strain evidence="2">White83orange57</strain>
    </source>
</reference>
<gene>
    <name evidence="2" type="ORF">RLOC_00003695</name>
</gene>
<comment type="caution">
    <text evidence="2">The sequence shown here is derived from an EMBL/GenBank/DDBJ whole genome shotgun (WGS) entry which is preliminary data.</text>
</comment>
<dbReference type="EMBL" id="MUZQ01000009">
    <property type="protein sequence ID" value="OWK63748.1"/>
    <property type="molecule type" value="Genomic_DNA"/>
</dbReference>
<proteinExistence type="predicted"/>
<keyword evidence="3" id="KW-1185">Reference proteome</keyword>
<evidence type="ECO:0000313" key="3">
    <source>
        <dbReference type="Proteomes" id="UP000197619"/>
    </source>
</evidence>
<dbReference type="AlphaFoldDB" id="A0A218VD29"/>
<evidence type="ECO:0000256" key="1">
    <source>
        <dbReference type="SAM" id="MobiDB-lite"/>
    </source>
</evidence>